<organism evidence="1">
    <name type="scientific">bioreactor metagenome</name>
    <dbReference type="NCBI Taxonomy" id="1076179"/>
    <lineage>
        <taxon>unclassified sequences</taxon>
        <taxon>metagenomes</taxon>
        <taxon>ecological metagenomes</taxon>
    </lineage>
</organism>
<comment type="caution">
    <text evidence="1">The sequence shown here is derived from an EMBL/GenBank/DDBJ whole genome shotgun (WGS) entry which is preliminary data.</text>
</comment>
<accession>A0A644WE25</accession>
<sequence length="84" mass="9851">MKKIYDDPIAHFKSIAKERNLSVLPPERKIKVAINLRLADNASFRNNLGYAIPKRIYSLLGINTFLQNKQKRLNIEYRCHKLLL</sequence>
<evidence type="ECO:0000313" key="1">
    <source>
        <dbReference type="EMBL" id="MPM02106.1"/>
    </source>
</evidence>
<dbReference type="EMBL" id="VSSQ01000845">
    <property type="protein sequence ID" value="MPM02106.1"/>
    <property type="molecule type" value="Genomic_DNA"/>
</dbReference>
<name>A0A644WE25_9ZZZZ</name>
<proteinExistence type="predicted"/>
<protein>
    <submittedName>
        <fullName evidence="1">Uncharacterized protein</fullName>
    </submittedName>
</protein>
<dbReference type="AlphaFoldDB" id="A0A644WE25"/>
<reference evidence="1" key="1">
    <citation type="submission" date="2019-08" db="EMBL/GenBank/DDBJ databases">
        <authorList>
            <person name="Kucharzyk K."/>
            <person name="Murdoch R.W."/>
            <person name="Higgins S."/>
            <person name="Loffler F."/>
        </authorList>
    </citation>
    <scope>NUCLEOTIDE SEQUENCE</scope>
</reference>
<gene>
    <name evidence="1" type="ORF">SDC9_48351</name>
</gene>